<keyword evidence="10" id="KW-1185">Reference proteome</keyword>
<comment type="function">
    <text evidence="2">Catalyzes the hydrolysis of 5-hydroxyisourate (HIU) to 2-oxo-4-hydroxy-4-carboxy-5-ureidoimidazoline (OHCU).</text>
</comment>
<dbReference type="PANTHER" id="PTHR10395:SF7">
    <property type="entry name" value="5-HYDROXYISOURATE HYDROLASE"/>
    <property type="match status" value="1"/>
</dbReference>
<dbReference type="Gene3D" id="2.60.40.180">
    <property type="entry name" value="Transthyretin/hydroxyisourate hydrolase domain"/>
    <property type="match status" value="1"/>
</dbReference>
<organism evidence="9 10">
    <name type="scientific">Halalkalibacter kiskunsagensis</name>
    <dbReference type="NCBI Taxonomy" id="1548599"/>
    <lineage>
        <taxon>Bacteria</taxon>
        <taxon>Bacillati</taxon>
        <taxon>Bacillota</taxon>
        <taxon>Bacilli</taxon>
        <taxon>Bacillales</taxon>
        <taxon>Bacillaceae</taxon>
        <taxon>Halalkalibacter</taxon>
    </lineage>
</organism>
<dbReference type="InterPro" id="IPR023416">
    <property type="entry name" value="Transthyretin/HIU_hydrolase_d"/>
</dbReference>
<protein>
    <recommendedName>
        <fullName evidence="7">5-hydroxyisourate hydrolase</fullName>
        <shortName evidence="7">HIU hydrolase</shortName>
        <shortName evidence="7">HIUHase</shortName>
        <ecNumber evidence="7">3.5.2.17</ecNumber>
    </recommendedName>
</protein>
<comment type="similarity">
    <text evidence="3 7">Belongs to the transthyretin family. 5-hydroxyisourate hydrolase subfamily.</text>
</comment>
<evidence type="ECO:0000313" key="9">
    <source>
        <dbReference type="EMBL" id="MFC0471116.1"/>
    </source>
</evidence>
<dbReference type="EMBL" id="JBHLUX010000030">
    <property type="protein sequence ID" value="MFC0471116.1"/>
    <property type="molecule type" value="Genomic_DNA"/>
</dbReference>
<dbReference type="InterPro" id="IPR014306">
    <property type="entry name" value="Hydroxyisourate_hydrolase"/>
</dbReference>
<dbReference type="InterPro" id="IPR023419">
    <property type="entry name" value="Transthyretin_CS"/>
</dbReference>
<dbReference type="PROSITE" id="PS00769">
    <property type="entry name" value="TRANSTHYRETIN_2"/>
    <property type="match status" value="1"/>
</dbReference>
<proteinExistence type="inferred from homology"/>
<evidence type="ECO:0000256" key="4">
    <source>
        <dbReference type="ARBA" id="ARBA00011881"/>
    </source>
</evidence>
<reference evidence="9 10" key="1">
    <citation type="submission" date="2024-09" db="EMBL/GenBank/DDBJ databases">
        <authorList>
            <person name="Sun Q."/>
            <person name="Mori K."/>
        </authorList>
    </citation>
    <scope>NUCLEOTIDE SEQUENCE [LARGE SCALE GENOMIC DNA]</scope>
    <source>
        <strain evidence="9 10">NCAIM B.02610</strain>
    </source>
</reference>
<dbReference type="Proteomes" id="UP001589838">
    <property type="component" value="Unassembled WGS sequence"/>
</dbReference>
<evidence type="ECO:0000256" key="3">
    <source>
        <dbReference type="ARBA" id="ARBA00009850"/>
    </source>
</evidence>
<dbReference type="SUPFAM" id="SSF49472">
    <property type="entry name" value="Transthyretin (synonym: prealbumin)"/>
    <property type="match status" value="1"/>
</dbReference>
<accession>A0ABV6KCT1</accession>
<keyword evidence="5 7" id="KW-0659">Purine metabolism</keyword>
<dbReference type="CDD" id="cd05822">
    <property type="entry name" value="TLP_HIUase"/>
    <property type="match status" value="1"/>
</dbReference>
<comment type="catalytic activity">
    <reaction evidence="1 7">
        <text>5-hydroxyisourate + H2O = 5-hydroxy-2-oxo-4-ureido-2,5-dihydro-1H-imidazole-5-carboxylate + H(+)</text>
        <dbReference type="Rhea" id="RHEA:23736"/>
        <dbReference type="ChEBI" id="CHEBI:15377"/>
        <dbReference type="ChEBI" id="CHEBI:15378"/>
        <dbReference type="ChEBI" id="CHEBI:18072"/>
        <dbReference type="ChEBI" id="CHEBI:58639"/>
        <dbReference type="EC" id="3.5.2.17"/>
    </reaction>
</comment>
<dbReference type="EC" id="3.5.2.17" evidence="7"/>
<evidence type="ECO:0000256" key="2">
    <source>
        <dbReference type="ARBA" id="ARBA00002704"/>
    </source>
</evidence>
<dbReference type="Pfam" id="PF00576">
    <property type="entry name" value="Transthyretin"/>
    <property type="match status" value="1"/>
</dbReference>
<evidence type="ECO:0000256" key="5">
    <source>
        <dbReference type="ARBA" id="ARBA00022631"/>
    </source>
</evidence>
<gene>
    <name evidence="9" type="primary">uraH</name>
    <name evidence="9" type="ORF">ACFFHM_11635</name>
</gene>
<feature type="domain" description="Transthyretin/hydroxyisourate hydrolase" evidence="8">
    <location>
        <begin position="5"/>
        <end position="117"/>
    </location>
</feature>
<comment type="subunit">
    <text evidence="4 7">Homotetramer.</text>
</comment>
<dbReference type="GO" id="GO:0033971">
    <property type="term" value="F:hydroxyisourate hydrolase activity"/>
    <property type="evidence" value="ECO:0007669"/>
    <property type="project" value="UniProtKB-EC"/>
</dbReference>
<evidence type="ECO:0000256" key="1">
    <source>
        <dbReference type="ARBA" id="ARBA00001043"/>
    </source>
</evidence>
<dbReference type="PRINTS" id="PR00189">
    <property type="entry name" value="TRNSTHYRETIN"/>
</dbReference>
<dbReference type="InterPro" id="IPR036817">
    <property type="entry name" value="Transthyretin/HIU_hydrolase_sf"/>
</dbReference>
<evidence type="ECO:0000313" key="10">
    <source>
        <dbReference type="Proteomes" id="UP001589838"/>
    </source>
</evidence>
<evidence type="ECO:0000256" key="6">
    <source>
        <dbReference type="ARBA" id="ARBA00022801"/>
    </source>
</evidence>
<dbReference type="PROSITE" id="PS00768">
    <property type="entry name" value="TRANSTHYRETIN_1"/>
    <property type="match status" value="1"/>
</dbReference>
<dbReference type="PANTHER" id="PTHR10395">
    <property type="entry name" value="URICASE AND TRANSTHYRETIN-RELATED"/>
    <property type="match status" value="1"/>
</dbReference>
<evidence type="ECO:0000256" key="7">
    <source>
        <dbReference type="RuleBase" id="RU361270"/>
    </source>
</evidence>
<comment type="caution">
    <text evidence="9">The sequence shown here is derived from an EMBL/GenBank/DDBJ whole genome shotgun (WGS) entry which is preliminary data.</text>
</comment>
<name>A0ABV6KCT1_9BACI</name>
<dbReference type="NCBIfam" id="TIGR02962">
    <property type="entry name" value="hdxy_isourate"/>
    <property type="match status" value="1"/>
</dbReference>
<evidence type="ECO:0000259" key="8">
    <source>
        <dbReference type="Pfam" id="PF00576"/>
    </source>
</evidence>
<dbReference type="InterPro" id="IPR000895">
    <property type="entry name" value="Transthyretin/HIU_hydrolase"/>
</dbReference>
<keyword evidence="6 7" id="KW-0378">Hydrolase</keyword>
<dbReference type="RefSeq" id="WP_335958723.1">
    <property type="nucleotide sequence ID" value="NZ_JAXBLX010000002.1"/>
</dbReference>
<dbReference type="InterPro" id="IPR023418">
    <property type="entry name" value="Thyroxine_BS"/>
</dbReference>
<sequence length="118" mass="13591">MSGKITTHVLDISTGRPAVNVVIELWRMKETNQLEKVKESRTNDDGRVTKPLLEDNEMQVGTYQIQFHVGDYYRENNLNQDPQFLEVVPVQFLVSNEREHYHVPLLIAPGGYSTYRGS</sequence>